<evidence type="ECO:0000256" key="1">
    <source>
        <dbReference type="ARBA" id="ARBA00022614"/>
    </source>
</evidence>
<evidence type="ECO:0000256" key="5">
    <source>
        <dbReference type="SAM" id="Coils"/>
    </source>
</evidence>
<keyword evidence="2" id="KW-0479">Metal-binding</keyword>
<dbReference type="Pfam" id="PF04968">
    <property type="entry name" value="CHORD"/>
    <property type="match status" value="2"/>
</dbReference>
<protein>
    <recommendedName>
        <fullName evidence="6">CHORD domain-containing protein</fullName>
    </recommendedName>
</protein>
<gene>
    <name evidence="7" type="ORF">THRCLA_02298</name>
</gene>
<sequence>MSVTDFHQTKNDDLVMESAVQLDLADQGYLIIPDLIPADLRSISFASNRIHSLAGLSRLQYLQQIDFSNNKLLTLAGIETLRHLTILNVSYNNLSSIDQLAQLSELRYLNVADNNLLDIDMLQCNAQLVYVNAAGNSIVQWPALASLTLLEVLNLNDNRLTSISSLNHALPTSLRQLKLAYNQIDHLGCFETLSGHMTCLHSLDIAGNPCVLHNTSSTTQIAAIFPALRLIDGQTIASSITHDVDLSNRDAKLKLWKQMLQERQQQDEQDRRRLRKEVYQDTIRIPEKIHENHNNTLEQEIRSVQHEEPVKMNLQNDTKIARHSFYEDEIPLNQTSVFLTAQEHSPHLEKDVKQLQEHMQHLRKYVKVWIKREQWLREKSAICIQESCENASWVVCTNTIQNFEKTTQSSCGDTKIMARALYTHTWLMNIFKTNALEQLIRVQDHAMSKLWTIVHSNCNDIDRLQIFDTRPGIIKFQALWRGYVHRQKNTKIYRKHHFQTRSKHLSTSNSQPQFFLETYNEKRPQNKVNAQQYHLEGPDGKLLRGDETIHDTIKSRDDIYVKIGPSTFKHKRDHQDEERDRAVPKELIQCKNFGCREKFSEADNHALACRHHKSAPTFHDTKKGWSCCSSKMVYDWDDFEKIEPCSVGFHSAQGNQTVEEPKPAPTLAPVTAAPAAPIKSIDDYNKANPNAATAVAAITAKPVAPKRTDGKANCVNYGCQMEYFVDINNEKSCVHHAGAPVFHDSGKYWSCCPKEVKYDFDEFLKVPGCVVSAHKDVRD</sequence>
<dbReference type="PANTHER" id="PTHR46983:SF3">
    <property type="entry name" value="CHPADIPLOID STATE MAINTENANCE PROTEIN CHPA"/>
    <property type="match status" value="1"/>
</dbReference>
<dbReference type="InterPro" id="IPR003591">
    <property type="entry name" value="Leu-rich_rpt_typical-subtyp"/>
</dbReference>
<feature type="domain" description="CHORD" evidence="6">
    <location>
        <begin position="714"/>
        <end position="774"/>
    </location>
</feature>
<dbReference type="InterPro" id="IPR007051">
    <property type="entry name" value="CHORD_dom"/>
</dbReference>
<keyword evidence="3" id="KW-0677">Repeat</keyword>
<name>A0A1W0A5V6_9STRA</name>
<dbReference type="GO" id="GO:0046872">
    <property type="term" value="F:metal ion binding"/>
    <property type="evidence" value="ECO:0007669"/>
    <property type="project" value="UniProtKB-KW"/>
</dbReference>
<dbReference type="Proteomes" id="UP000243217">
    <property type="component" value="Unassembled WGS sequence"/>
</dbReference>
<dbReference type="Gene3D" id="3.80.10.10">
    <property type="entry name" value="Ribonuclease Inhibitor"/>
    <property type="match status" value="2"/>
</dbReference>
<evidence type="ECO:0000259" key="6">
    <source>
        <dbReference type="PROSITE" id="PS51401"/>
    </source>
</evidence>
<dbReference type="PROSITE" id="PS50096">
    <property type="entry name" value="IQ"/>
    <property type="match status" value="1"/>
</dbReference>
<dbReference type="PANTHER" id="PTHR46983">
    <property type="entry name" value="CYSTEINE AND HISTIDINE-RICH DOMAIN-CONTAINING PROTEIN 1"/>
    <property type="match status" value="1"/>
</dbReference>
<keyword evidence="1" id="KW-0433">Leucine-rich repeat</keyword>
<feature type="domain" description="CHORD" evidence="6">
    <location>
        <begin position="590"/>
        <end position="650"/>
    </location>
</feature>
<reference evidence="7 8" key="1">
    <citation type="journal article" date="2014" name="Genome Biol. Evol.">
        <title>The secreted proteins of Achlya hypogyna and Thraustotheca clavata identify the ancestral oomycete secretome and reveal gene acquisitions by horizontal gene transfer.</title>
        <authorList>
            <person name="Misner I."/>
            <person name="Blouin N."/>
            <person name="Leonard G."/>
            <person name="Richards T.A."/>
            <person name="Lane C.E."/>
        </authorList>
    </citation>
    <scope>NUCLEOTIDE SEQUENCE [LARGE SCALE GENOMIC DNA]</scope>
    <source>
        <strain evidence="7 8">ATCC 34112</strain>
    </source>
</reference>
<keyword evidence="4" id="KW-0862">Zinc</keyword>
<dbReference type="PROSITE" id="PS51401">
    <property type="entry name" value="CHORD"/>
    <property type="match status" value="2"/>
</dbReference>
<evidence type="ECO:0000313" key="7">
    <source>
        <dbReference type="EMBL" id="OQS05589.1"/>
    </source>
</evidence>
<comment type="caution">
    <text evidence="7">The sequence shown here is derived from an EMBL/GenBank/DDBJ whole genome shotgun (WGS) entry which is preliminary data.</text>
</comment>
<accession>A0A1W0A5V6</accession>
<feature type="coiled-coil region" evidence="5">
    <location>
        <begin position="257"/>
        <end position="307"/>
    </location>
</feature>
<dbReference type="Gene3D" id="4.10.1130.20">
    <property type="match status" value="2"/>
</dbReference>
<dbReference type="SUPFAM" id="SSF52058">
    <property type="entry name" value="L domain-like"/>
    <property type="match status" value="1"/>
</dbReference>
<dbReference type="AlphaFoldDB" id="A0A1W0A5V6"/>
<dbReference type="SMART" id="SM00369">
    <property type="entry name" value="LRR_TYP"/>
    <property type="match status" value="4"/>
</dbReference>
<evidence type="ECO:0000256" key="2">
    <source>
        <dbReference type="ARBA" id="ARBA00022723"/>
    </source>
</evidence>
<dbReference type="OrthoDB" id="10261079at2759"/>
<dbReference type="InterPro" id="IPR032675">
    <property type="entry name" value="LRR_dom_sf"/>
</dbReference>
<dbReference type="InterPro" id="IPR001611">
    <property type="entry name" value="Leu-rich_rpt"/>
</dbReference>
<dbReference type="EMBL" id="JNBS01000441">
    <property type="protein sequence ID" value="OQS05589.1"/>
    <property type="molecule type" value="Genomic_DNA"/>
</dbReference>
<evidence type="ECO:0000256" key="4">
    <source>
        <dbReference type="ARBA" id="ARBA00022833"/>
    </source>
</evidence>
<dbReference type="InterPro" id="IPR039790">
    <property type="entry name" value="CHRD1"/>
</dbReference>
<evidence type="ECO:0000313" key="8">
    <source>
        <dbReference type="Proteomes" id="UP000243217"/>
    </source>
</evidence>
<keyword evidence="5" id="KW-0175">Coiled coil</keyword>
<dbReference type="PROSITE" id="PS51450">
    <property type="entry name" value="LRR"/>
    <property type="match status" value="4"/>
</dbReference>
<dbReference type="STRING" id="74557.A0A1W0A5V6"/>
<evidence type="ECO:0000256" key="3">
    <source>
        <dbReference type="ARBA" id="ARBA00022737"/>
    </source>
</evidence>
<dbReference type="SMART" id="SM00365">
    <property type="entry name" value="LRR_SD22"/>
    <property type="match status" value="4"/>
</dbReference>
<keyword evidence="8" id="KW-1185">Reference proteome</keyword>
<proteinExistence type="predicted"/>
<organism evidence="7 8">
    <name type="scientific">Thraustotheca clavata</name>
    <dbReference type="NCBI Taxonomy" id="74557"/>
    <lineage>
        <taxon>Eukaryota</taxon>
        <taxon>Sar</taxon>
        <taxon>Stramenopiles</taxon>
        <taxon>Oomycota</taxon>
        <taxon>Saprolegniomycetes</taxon>
        <taxon>Saprolegniales</taxon>
        <taxon>Achlyaceae</taxon>
        <taxon>Thraustotheca</taxon>
    </lineage>
</organism>